<accession>A0A561SFR9</accession>
<dbReference type="RefSeq" id="WP_145910652.1">
    <property type="nucleotide sequence ID" value="NZ_BAAAMZ010000001.1"/>
</dbReference>
<evidence type="ECO:0000313" key="2">
    <source>
        <dbReference type="EMBL" id="TWF73710.1"/>
    </source>
</evidence>
<dbReference type="Proteomes" id="UP000317940">
    <property type="component" value="Unassembled WGS sequence"/>
</dbReference>
<dbReference type="OrthoDB" id="4350172at2"/>
<reference evidence="2 3" key="1">
    <citation type="submission" date="2019-06" db="EMBL/GenBank/DDBJ databases">
        <title>Sequencing the genomes of 1000 actinobacteria strains.</title>
        <authorList>
            <person name="Klenk H.-P."/>
        </authorList>
    </citation>
    <scope>NUCLEOTIDE SEQUENCE [LARGE SCALE GENOMIC DNA]</scope>
    <source>
        <strain evidence="2 3">DSM 44826</strain>
    </source>
</reference>
<gene>
    <name evidence="2" type="ORF">FHX73_15337</name>
</gene>
<sequence length="264" mass="28666">MIEISQSQLRREAVELALWRTPAPELEVGAIAALALIDSVGKDQAVGNKAAGDGSSLPDLGPLASFGSWESVASTIMHKAESASAFNPESTTFAPAAWSNFLQKFSTIPFFLTYTYDTRTASISALSLEKGVNAVSDLIQNVMTPDDFEGVMTTIRKMATLAIQNEGQAQKKSNQQVGVLSRKAGKLHLAVVRTEVEMEYKSGKGYEQLTQTIDVYRGYGVLDFDKCERNAGTLLKWDHRTVGDWESGTASAPLPPNQSLAWDE</sequence>
<dbReference type="AlphaFoldDB" id="A0A561SFR9"/>
<keyword evidence="3" id="KW-1185">Reference proteome</keyword>
<evidence type="ECO:0000313" key="3">
    <source>
        <dbReference type="Proteomes" id="UP000317940"/>
    </source>
</evidence>
<comment type="caution">
    <text evidence="2">The sequence shown here is derived from an EMBL/GenBank/DDBJ whole genome shotgun (WGS) entry which is preliminary data.</text>
</comment>
<organism evidence="2 3">
    <name type="scientific">Kitasatospora viridis</name>
    <dbReference type="NCBI Taxonomy" id="281105"/>
    <lineage>
        <taxon>Bacteria</taxon>
        <taxon>Bacillati</taxon>
        <taxon>Actinomycetota</taxon>
        <taxon>Actinomycetes</taxon>
        <taxon>Kitasatosporales</taxon>
        <taxon>Streptomycetaceae</taxon>
        <taxon>Kitasatospora</taxon>
    </lineage>
</organism>
<dbReference type="EMBL" id="VIWT01000005">
    <property type="protein sequence ID" value="TWF73710.1"/>
    <property type="molecule type" value="Genomic_DNA"/>
</dbReference>
<protein>
    <submittedName>
        <fullName evidence="2">Uncharacterized protein</fullName>
    </submittedName>
</protein>
<name>A0A561SFR9_9ACTN</name>
<evidence type="ECO:0000256" key="1">
    <source>
        <dbReference type="SAM" id="MobiDB-lite"/>
    </source>
</evidence>
<feature type="region of interest" description="Disordered" evidence="1">
    <location>
        <begin position="245"/>
        <end position="264"/>
    </location>
</feature>
<proteinExistence type="predicted"/>